<keyword evidence="6 7" id="KW-0472">Membrane</keyword>
<comment type="subcellular location">
    <subcellularLocation>
        <location evidence="1">Cell membrane</location>
        <topology evidence="1">Multi-pass membrane protein</topology>
    </subcellularLocation>
</comment>
<keyword evidence="5 7" id="KW-1133">Transmembrane helix</keyword>
<dbReference type="InterPro" id="IPR032808">
    <property type="entry name" value="DoxX"/>
</dbReference>
<organism evidence="8 9">
    <name type="scientific">Paracoccus saliphilus</name>
    <dbReference type="NCBI Taxonomy" id="405559"/>
    <lineage>
        <taxon>Bacteria</taxon>
        <taxon>Pseudomonadati</taxon>
        <taxon>Pseudomonadota</taxon>
        <taxon>Alphaproteobacteria</taxon>
        <taxon>Rhodobacterales</taxon>
        <taxon>Paracoccaceae</taxon>
        <taxon>Paracoccus</taxon>
    </lineage>
</organism>
<dbReference type="AlphaFoldDB" id="A0AA45W1L1"/>
<sequence>MTMFSRTSSLSNLIGCVNALGEHLPYSLVALAARLLPAIIFWNSGRTKVEGLTLKPSALFLFENEYALPVIPPELAARLAATAEHVFPILLVLGLMTRFSALALLGMTAAIQIFVYPSAWQTHGLWAVCFLILIARGPGAWSLDAMLGLDSRSR</sequence>
<evidence type="ECO:0000256" key="7">
    <source>
        <dbReference type="SAM" id="Phobius"/>
    </source>
</evidence>
<dbReference type="EMBL" id="FTOU01000001">
    <property type="protein sequence ID" value="SIS57984.1"/>
    <property type="molecule type" value="Genomic_DNA"/>
</dbReference>
<comment type="similarity">
    <text evidence="2">Belongs to the DoxX family.</text>
</comment>
<evidence type="ECO:0000313" key="8">
    <source>
        <dbReference type="EMBL" id="SIS57984.1"/>
    </source>
</evidence>
<dbReference type="Proteomes" id="UP000186216">
    <property type="component" value="Unassembled WGS sequence"/>
</dbReference>
<gene>
    <name evidence="8" type="ORF">SAMN05421772_101605</name>
</gene>
<dbReference type="Pfam" id="PF07681">
    <property type="entry name" value="DoxX"/>
    <property type="match status" value="1"/>
</dbReference>
<keyword evidence="4 7" id="KW-0812">Transmembrane</keyword>
<evidence type="ECO:0000256" key="2">
    <source>
        <dbReference type="ARBA" id="ARBA00006679"/>
    </source>
</evidence>
<evidence type="ECO:0000256" key="3">
    <source>
        <dbReference type="ARBA" id="ARBA00022475"/>
    </source>
</evidence>
<dbReference type="RefSeq" id="WP_076522677.1">
    <property type="nucleotide sequence ID" value="NZ_CP067140.1"/>
</dbReference>
<protein>
    <submittedName>
        <fullName evidence="8">Oxidoreductase</fullName>
    </submittedName>
</protein>
<evidence type="ECO:0000256" key="5">
    <source>
        <dbReference type="ARBA" id="ARBA00022989"/>
    </source>
</evidence>
<evidence type="ECO:0000256" key="6">
    <source>
        <dbReference type="ARBA" id="ARBA00023136"/>
    </source>
</evidence>
<evidence type="ECO:0000256" key="4">
    <source>
        <dbReference type="ARBA" id="ARBA00022692"/>
    </source>
</evidence>
<name>A0AA45W1L1_9RHOB</name>
<dbReference type="InterPro" id="IPR051907">
    <property type="entry name" value="DoxX-like_oxidoreductase"/>
</dbReference>
<dbReference type="PANTHER" id="PTHR33452:SF1">
    <property type="entry name" value="INNER MEMBRANE PROTEIN YPHA-RELATED"/>
    <property type="match status" value="1"/>
</dbReference>
<dbReference type="GO" id="GO:0005886">
    <property type="term" value="C:plasma membrane"/>
    <property type="evidence" value="ECO:0007669"/>
    <property type="project" value="UniProtKB-SubCell"/>
</dbReference>
<proteinExistence type="inferred from homology"/>
<evidence type="ECO:0000313" key="9">
    <source>
        <dbReference type="Proteomes" id="UP000186216"/>
    </source>
</evidence>
<accession>A0AA45W1L1</accession>
<keyword evidence="3" id="KW-1003">Cell membrane</keyword>
<comment type="caution">
    <text evidence="8">The sequence shown here is derived from an EMBL/GenBank/DDBJ whole genome shotgun (WGS) entry which is preliminary data.</text>
</comment>
<feature type="transmembrane region" description="Helical" evidence="7">
    <location>
        <begin position="125"/>
        <end position="149"/>
    </location>
</feature>
<reference evidence="8 9" key="1">
    <citation type="submission" date="2017-01" db="EMBL/GenBank/DDBJ databases">
        <authorList>
            <person name="Varghese N."/>
            <person name="Submissions S."/>
        </authorList>
    </citation>
    <scope>NUCLEOTIDE SEQUENCE [LARGE SCALE GENOMIC DNA]</scope>
    <source>
        <strain evidence="8 9">DSM 18447</strain>
    </source>
</reference>
<evidence type="ECO:0000256" key="1">
    <source>
        <dbReference type="ARBA" id="ARBA00004651"/>
    </source>
</evidence>
<dbReference type="PANTHER" id="PTHR33452">
    <property type="entry name" value="OXIDOREDUCTASE CATD-RELATED"/>
    <property type="match status" value="1"/>
</dbReference>